<dbReference type="InterPro" id="IPR036890">
    <property type="entry name" value="HATPase_C_sf"/>
</dbReference>
<dbReference type="EMBL" id="CAAHFG010000005">
    <property type="protein sequence ID" value="VGO17927.1"/>
    <property type="molecule type" value="Genomic_DNA"/>
</dbReference>
<evidence type="ECO:0000256" key="4">
    <source>
        <dbReference type="ARBA" id="ARBA00012438"/>
    </source>
</evidence>
<evidence type="ECO:0000313" key="16">
    <source>
        <dbReference type="Proteomes" id="UP000366872"/>
    </source>
</evidence>
<dbReference type="Gene3D" id="1.10.287.130">
    <property type="match status" value="1"/>
</dbReference>
<keyword evidence="13" id="KW-0812">Transmembrane</keyword>
<evidence type="ECO:0000256" key="13">
    <source>
        <dbReference type="SAM" id="Phobius"/>
    </source>
</evidence>
<evidence type="ECO:0000256" key="10">
    <source>
        <dbReference type="ARBA" id="ARBA00022840"/>
    </source>
</evidence>
<keyword evidence="7" id="KW-0808">Transferase</keyword>
<dbReference type="FunFam" id="1.10.287.130:FF:000001">
    <property type="entry name" value="Two-component sensor histidine kinase"/>
    <property type="match status" value="1"/>
</dbReference>
<evidence type="ECO:0000256" key="1">
    <source>
        <dbReference type="ARBA" id="ARBA00000085"/>
    </source>
</evidence>
<dbReference type="SUPFAM" id="SSF55874">
    <property type="entry name" value="ATPase domain of HSP90 chaperone/DNA topoisomerase II/histidine kinase"/>
    <property type="match status" value="1"/>
</dbReference>
<dbReference type="InterPro" id="IPR003661">
    <property type="entry name" value="HisK_dim/P_dom"/>
</dbReference>
<sequence>MKKQRIQNPRFLAALGFFGFLGLLGFDNPEVQRWAKLSWLSVLSLLVLLPTVNVESKQANYRLNPRRKGLLAFLVFLPFLGFLGTGYESLVGVAWLSMVSQFAIDQKKRTSAVPLRAEIIIGIIFVGATVLFIALGLAKIWMVVMALTLPVSLALAPVFDIKERLPLRELRWIALFLVMAVIFPVGGMTWFMTAAMRNERAAVKQQMLELQKSQLASAASRLNDEFLRLKDCLEKQPELSAPEQFCLLVQRRLGDSILVLSEDGSQFSYPESEWFETEVDASPEGLELKTRVLGLIRSKNWTEAKALLEQMEDDETLRVACDSSGRAILPALLLFYAQSNPADTGMLGVLRSLVLDYSLPMPSVRRLFYLMSLAELGVDVMPWLHAEQIAQQASAYAKLPDFVDDSGFTRLQNADLWMLPNAEAKTAIIFRESTLVEHFQLIVDSAVVMKNVRMVLSRKRDRMASEVNATWSGWYVNLYLDGDHPFSEEMDRRILVYILTGIGLIVFISVAAALLVRSLVAQQRLTHMKNDFVATVTHELKTPLASTRMLVDTLLEGRCKSESQQREYLELIARENKRLSRLIDNFLTFSRMERNKRSLHFEDVAPGELVHIAVETVHENYEQCGCSLTVEIAENPPPILADRDSMVQVLLNLLDNACKYSDGDKCIRLRVFEKEQAVCFEVADNGIGMTAREQSKIFDRFYQVDQSMTRKVGGAGLGLSIVNFIVGAHGGKIDIESELGSGSVFTVRIPLNGDS</sequence>
<keyword evidence="8" id="KW-0547">Nucleotide-binding</keyword>
<dbReference type="GO" id="GO:0000155">
    <property type="term" value="F:phosphorelay sensor kinase activity"/>
    <property type="evidence" value="ECO:0007669"/>
    <property type="project" value="InterPro"/>
</dbReference>
<keyword evidence="6" id="KW-0597">Phosphoprotein</keyword>
<dbReference type="InterPro" id="IPR036097">
    <property type="entry name" value="HisK_dim/P_sf"/>
</dbReference>
<feature type="transmembrane region" description="Helical" evidence="13">
    <location>
        <begin position="494"/>
        <end position="516"/>
    </location>
</feature>
<feature type="domain" description="Histidine kinase" evidence="14">
    <location>
        <begin position="535"/>
        <end position="753"/>
    </location>
</feature>
<reference evidence="15 16" key="1">
    <citation type="submission" date="2019-04" db="EMBL/GenBank/DDBJ databases">
        <authorList>
            <person name="Van Vliet M D."/>
        </authorList>
    </citation>
    <scope>NUCLEOTIDE SEQUENCE [LARGE SCALE GENOMIC DNA]</scope>
    <source>
        <strain evidence="15 16">F1</strain>
    </source>
</reference>
<evidence type="ECO:0000256" key="3">
    <source>
        <dbReference type="ARBA" id="ARBA00004314"/>
    </source>
</evidence>
<keyword evidence="5" id="KW-1003">Cell membrane</keyword>
<comment type="subcellular location">
    <subcellularLocation>
        <location evidence="2">Cell membrane</location>
    </subcellularLocation>
    <subcellularLocation>
        <location evidence="3">Membrane raft</location>
        <topology evidence="3">Multi-pass membrane protein</topology>
    </subcellularLocation>
</comment>
<dbReference type="PANTHER" id="PTHR43711:SF1">
    <property type="entry name" value="HISTIDINE KINASE 1"/>
    <property type="match status" value="1"/>
</dbReference>
<evidence type="ECO:0000256" key="2">
    <source>
        <dbReference type="ARBA" id="ARBA00004236"/>
    </source>
</evidence>
<evidence type="ECO:0000256" key="11">
    <source>
        <dbReference type="ARBA" id="ARBA00023012"/>
    </source>
</evidence>
<keyword evidence="9" id="KW-0418">Kinase</keyword>
<feature type="transmembrane region" description="Helical" evidence="13">
    <location>
        <begin position="115"/>
        <end position="135"/>
    </location>
</feature>
<evidence type="ECO:0000313" key="15">
    <source>
        <dbReference type="EMBL" id="VGO17927.1"/>
    </source>
</evidence>
<accession>A0A6C2UEH2</accession>
<dbReference type="EC" id="2.7.13.3" evidence="4"/>
<protein>
    <recommendedName>
        <fullName evidence="4">histidine kinase</fullName>
        <ecNumber evidence="4">2.7.13.3</ecNumber>
    </recommendedName>
</protein>
<evidence type="ECO:0000256" key="12">
    <source>
        <dbReference type="ARBA" id="ARBA00023136"/>
    </source>
</evidence>
<dbReference type="PRINTS" id="PR00344">
    <property type="entry name" value="BCTRLSENSOR"/>
</dbReference>
<name>A0A6C2UEH2_PONDE</name>
<gene>
    <name evidence="15" type="primary">phoR_5</name>
    <name evidence="15" type="ORF">PDESU_06529</name>
</gene>
<dbReference type="Pfam" id="PF02518">
    <property type="entry name" value="HATPase_c"/>
    <property type="match status" value="1"/>
</dbReference>
<dbReference type="SMART" id="SM00387">
    <property type="entry name" value="HATPase_c"/>
    <property type="match status" value="1"/>
</dbReference>
<keyword evidence="11" id="KW-0902">Two-component regulatory system</keyword>
<dbReference type="InterPro" id="IPR050736">
    <property type="entry name" value="Sensor_HK_Regulatory"/>
</dbReference>
<dbReference type="FunFam" id="3.30.565.10:FF:000023">
    <property type="entry name" value="PAS domain-containing sensor histidine kinase"/>
    <property type="match status" value="1"/>
</dbReference>
<dbReference type="SMART" id="SM00388">
    <property type="entry name" value="HisKA"/>
    <property type="match status" value="1"/>
</dbReference>
<dbReference type="CDD" id="cd00082">
    <property type="entry name" value="HisKA"/>
    <property type="match status" value="1"/>
</dbReference>
<keyword evidence="13" id="KW-1133">Transmembrane helix</keyword>
<dbReference type="InterPro" id="IPR005467">
    <property type="entry name" value="His_kinase_dom"/>
</dbReference>
<keyword evidence="12 13" id="KW-0472">Membrane</keyword>
<feature type="transmembrane region" description="Helical" evidence="13">
    <location>
        <begin position="171"/>
        <end position="191"/>
    </location>
</feature>
<keyword evidence="16" id="KW-1185">Reference proteome</keyword>
<dbReference type="InterPro" id="IPR004358">
    <property type="entry name" value="Sig_transdc_His_kin-like_C"/>
</dbReference>
<dbReference type="InterPro" id="IPR003594">
    <property type="entry name" value="HATPase_dom"/>
</dbReference>
<comment type="catalytic activity">
    <reaction evidence="1">
        <text>ATP + protein L-histidine = ADP + protein N-phospho-L-histidine.</text>
        <dbReference type="EC" id="2.7.13.3"/>
    </reaction>
</comment>
<feature type="transmembrane region" description="Helical" evidence="13">
    <location>
        <begin position="70"/>
        <end position="95"/>
    </location>
</feature>
<dbReference type="GO" id="GO:0045121">
    <property type="term" value="C:membrane raft"/>
    <property type="evidence" value="ECO:0007669"/>
    <property type="project" value="UniProtKB-SubCell"/>
</dbReference>
<dbReference type="GO" id="GO:0005886">
    <property type="term" value="C:plasma membrane"/>
    <property type="evidence" value="ECO:0007669"/>
    <property type="project" value="UniProtKB-SubCell"/>
</dbReference>
<dbReference type="CDD" id="cd00075">
    <property type="entry name" value="HATPase"/>
    <property type="match status" value="1"/>
</dbReference>
<dbReference type="SUPFAM" id="SSF47384">
    <property type="entry name" value="Homodimeric domain of signal transducing histidine kinase"/>
    <property type="match status" value="1"/>
</dbReference>
<dbReference type="Pfam" id="PF00512">
    <property type="entry name" value="HisKA"/>
    <property type="match status" value="1"/>
</dbReference>
<dbReference type="GO" id="GO:0005524">
    <property type="term" value="F:ATP binding"/>
    <property type="evidence" value="ECO:0007669"/>
    <property type="project" value="UniProtKB-KW"/>
</dbReference>
<evidence type="ECO:0000256" key="7">
    <source>
        <dbReference type="ARBA" id="ARBA00022679"/>
    </source>
</evidence>
<evidence type="ECO:0000259" key="14">
    <source>
        <dbReference type="PROSITE" id="PS50109"/>
    </source>
</evidence>
<dbReference type="PROSITE" id="PS50109">
    <property type="entry name" value="HIS_KIN"/>
    <property type="match status" value="1"/>
</dbReference>
<evidence type="ECO:0000256" key="6">
    <source>
        <dbReference type="ARBA" id="ARBA00022553"/>
    </source>
</evidence>
<evidence type="ECO:0000256" key="5">
    <source>
        <dbReference type="ARBA" id="ARBA00022475"/>
    </source>
</evidence>
<feature type="transmembrane region" description="Helical" evidence="13">
    <location>
        <begin position="140"/>
        <end position="159"/>
    </location>
</feature>
<evidence type="ECO:0000256" key="9">
    <source>
        <dbReference type="ARBA" id="ARBA00022777"/>
    </source>
</evidence>
<dbReference type="AlphaFoldDB" id="A0A6C2UEH2"/>
<dbReference type="PANTHER" id="PTHR43711">
    <property type="entry name" value="TWO-COMPONENT HISTIDINE KINASE"/>
    <property type="match status" value="1"/>
</dbReference>
<keyword evidence="10" id="KW-0067">ATP-binding</keyword>
<evidence type="ECO:0000256" key="8">
    <source>
        <dbReference type="ARBA" id="ARBA00022741"/>
    </source>
</evidence>
<proteinExistence type="predicted"/>
<dbReference type="Gene3D" id="3.30.565.10">
    <property type="entry name" value="Histidine kinase-like ATPase, C-terminal domain"/>
    <property type="match status" value="1"/>
</dbReference>
<organism evidence="15 16">
    <name type="scientific">Pontiella desulfatans</name>
    <dbReference type="NCBI Taxonomy" id="2750659"/>
    <lineage>
        <taxon>Bacteria</taxon>
        <taxon>Pseudomonadati</taxon>
        <taxon>Kiritimatiellota</taxon>
        <taxon>Kiritimatiellia</taxon>
        <taxon>Kiritimatiellales</taxon>
        <taxon>Pontiellaceae</taxon>
        <taxon>Pontiella</taxon>
    </lineage>
</organism>
<dbReference type="RefSeq" id="WP_168442752.1">
    <property type="nucleotide sequence ID" value="NZ_CAAHFG010000005.1"/>
</dbReference>
<dbReference type="Proteomes" id="UP000366872">
    <property type="component" value="Unassembled WGS sequence"/>
</dbReference>